<dbReference type="Proteomes" id="UP000249723">
    <property type="component" value="Unassembled WGS sequence"/>
</dbReference>
<proteinExistence type="predicted"/>
<organism evidence="2 3">
    <name type="scientific">Microbotryum saponariae</name>
    <dbReference type="NCBI Taxonomy" id="289078"/>
    <lineage>
        <taxon>Eukaryota</taxon>
        <taxon>Fungi</taxon>
        <taxon>Dikarya</taxon>
        <taxon>Basidiomycota</taxon>
        <taxon>Pucciniomycotina</taxon>
        <taxon>Microbotryomycetes</taxon>
        <taxon>Microbotryales</taxon>
        <taxon>Microbotryaceae</taxon>
        <taxon>Microbotryum</taxon>
    </lineage>
</organism>
<name>A0A2X0MJK2_9BASI</name>
<feature type="region of interest" description="Disordered" evidence="1">
    <location>
        <begin position="472"/>
        <end position="491"/>
    </location>
</feature>
<accession>A0A2X0MJK2</accession>
<evidence type="ECO:0000313" key="3">
    <source>
        <dbReference type="Proteomes" id="UP000249723"/>
    </source>
</evidence>
<sequence>MTMGPHSPSRRASCSRLYGSLVIFCNHFSAEAHDNVIPCLFLDEDQDYYLNDDDFDRLSPLTNMTIAELLAFDVAPADASLHIELSKDEPNQYSTLPYPTLQTRDAFLATDALINARKNGFRSLAVASTRLPLGADRLWSQHDRAEDVQSWALRAQRWMDRFVVINGTDRNPSSCVLVTTQPTHLKLPPLVDARDINFSLNWANLIAHRAAHECSHLRAVLLKGRPMESSHTSRGEAGVGISNTEQGRSAVHSRVLKGLVQSMGPSRFEDMAGTARSFRWTGGGQVARALTTNEIQKNAYIEDGRIQEKLPERTKQYGALAQRYPHFGSLDGAVTTATPLEIGSLICFGLKRGMHSLSCDQTAYGEETLSIGIVRYIYSKVTTNHCNRDTLPSLVLLSNVVVQELRLIKKACYSTHLIDGTMPFRMIDGRQVIDTCAHAEQRFAALRSVPGLRDAAAHQQSKEGLFDAWSHARHQPKRRAPQATFDRPPRVRKRSERVFEDFRAIFGACRTHFDNILRRM</sequence>
<dbReference type="EMBL" id="FMWP01000012">
    <property type="protein sequence ID" value="SCZ88599.1"/>
    <property type="molecule type" value="Genomic_DNA"/>
</dbReference>
<evidence type="ECO:0000313" key="2">
    <source>
        <dbReference type="EMBL" id="SCZ88599.1"/>
    </source>
</evidence>
<reference evidence="3" key="1">
    <citation type="submission" date="2016-10" db="EMBL/GenBank/DDBJ databases">
        <authorList>
            <person name="Jeantristanb JTB J.-T."/>
            <person name="Ricardo R."/>
        </authorList>
    </citation>
    <scope>NUCLEOTIDE SEQUENCE [LARGE SCALE GENOMIC DNA]</scope>
</reference>
<keyword evidence="3" id="KW-1185">Reference proteome</keyword>
<gene>
    <name evidence="2" type="ORF">BZ3500_MVSOF-1268-A1-R1_CHR2-1G04516</name>
</gene>
<protein>
    <submittedName>
        <fullName evidence="2">BZ3500_MvSof-1268-A1-R1_Chr2-1g04516 protein</fullName>
    </submittedName>
</protein>
<evidence type="ECO:0000256" key="1">
    <source>
        <dbReference type="SAM" id="MobiDB-lite"/>
    </source>
</evidence>
<dbReference type="AlphaFoldDB" id="A0A2X0MJK2"/>